<dbReference type="Proteomes" id="UP000554482">
    <property type="component" value="Unassembled WGS sequence"/>
</dbReference>
<accession>A0A7J6WLJ7</accession>
<evidence type="ECO:0000259" key="5">
    <source>
        <dbReference type="PROSITE" id="PS51795"/>
    </source>
</evidence>
<comment type="caution">
    <text evidence="6">The sequence shown here is derived from an EMBL/GenBank/DDBJ whole genome shotgun (WGS) entry which is preliminary data.</text>
</comment>
<comment type="similarity">
    <text evidence="1">Belongs to the FLZ family.</text>
</comment>
<sequence length="402" mass="44191">MLRKRSRSVQKDQYKGHHLMSDSASDSNFQNENLGQKQKSSSFFSVPGLFVGFSIKGASDSDSVRSPTSPLDYKVVTNLGNPRSGPNGSHKSWNSSKVGLGIVDSLDDVKKPSENAVGLSGSGGILFGSQMRMNIPFSQSRLYRSIDSCAEPKSLPKDYTILPQTRNISPHLQLCGSKSSDTAEEMQFEPKPHEKFRSYLSDSSSSMSRLTSLVYCNHNSSSEDFWSEKNTKPSSSLIHEDSNIDNSLGMKPSSLPISIASASELVGSLSAREIALSEDYTCIISHGPNPRTTHIFGDCILECHTNELANSEEQRIGSPLAVMCSDGSLTYPLNDFLSFCYFCKKKLEQGKDIYMYRGEKAFCSCACRDQEILVEEGMEKPVNNSSSSSPRSTCSDDIFLMI</sequence>
<dbReference type="EMBL" id="JABWDY010014119">
    <property type="protein sequence ID" value="KAF5197848.1"/>
    <property type="molecule type" value="Genomic_DNA"/>
</dbReference>
<dbReference type="PANTHER" id="PTHR46868:SF3">
    <property type="entry name" value="FCS-LIKE ZINC FINGER 11"/>
    <property type="match status" value="1"/>
</dbReference>
<evidence type="ECO:0000256" key="3">
    <source>
        <dbReference type="PROSITE-ProRule" id="PRU01131"/>
    </source>
</evidence>
<feature type="zinc finger region" description="FLZ-type" evidence="3">
    <location>
        <begin position="335"/>
        <end position="379"/>
    </location>
</feature>
<dbReference type="InterPro" id="IPR044585">
    <property type="entry name" value="FLZ10/11"/>
</dbReference>
<evidence type="ECO:0000256" key="4">
    <source>
        <dbReference type="SAM" id="MobiDB-lite"/>
    </source>
</evidence>
<name>A0A7J6WLJ7_THATH</name>
<dbReference type="InterPro" id="IPR007650">
    <property type="entry name" value="Zf-FLZ_dom"/>
</dbReference>
<proteinExistence type="inferred from homology"/>
<protein>
    <submittedName>
        <fullName evidence="6">Fcs-like zinc finger</fullName>
    </submittedName>
</protein>
<gene>
    <name evidence="6" type="ORF">FRX31_012565</name>
</gene>
<evidence type="ECO:0000256" key="1">
    <source>
        <dbReference type="ARBA" id="ARBA00009374"/>
    </source>
</evidence>
<evidence type="ECO:0000313" key="6">
    <source>
        <dbReference type="EMBL" id="KAF5197848.1"/>
    </source>
</evidence>
<dbReference type="OrthoDB" id="685855at2759"/>
<feature type="compositionally biased region" description="Polar residues" evidence="4">
    <location>
        <begin position="22"/>
        <end position="34"/>
    </location>
</feature>
<dbReference type="PROSITE" id="PS51795">
    <property type="entry name" value="ZF_FLZ"/>
    <property type="match status" value="1"/>
</dbReference>
<keyword evidence="2" id="KW-0479">Metal-binding</keyword>
<dbReference type="Pfam" id="PF04570">
    <property type="entry name" value="zf-FLZ"/>
    <property type="match status" value="1"/>
</dbReference>
<evidence type="ECO:0000313" key="7">
    <source>
        <dbReference type="Proteomes" id="UP000554482"/>
    </source>
</evidence>
<organism evidence="6 7">
    <name type="scientific">Thalictrum thalictroides</name>
    <name type="common">Rue-anemone</name>
    <name type="synonym">Anemone thalictroides</name>
    <dbReference type="NCBI Taxonomy" id="46969"/>
    <lineage>
        <taxon>Eukaryota</taxon>
        <taxon>Viridiplantae</taxon>
        <taxon>Streptophyta</taxon>
        <taxon>Embryophyta</taxon>
        <taxon>Tracheophyta</taxon>
        <taxon>Spermatophyta</taxon>
        <taxon>Magnoliopsida</taxon>
        <taxon>Ranunculales</taxon>
        <taxon>Ranunculaceae</taxon>
        <taxon>Thalictroideae</taxon>
        <taxon>Thalictrum</taxon>
    </lineage>
</organism>
<dbReference type="GO" id="GO:0046872">
    <property type="term" value="F:metal ion binding"/>
    <property type="evidence" value="ECO:0007669"/>
    <property type="project" value="UniProtKB-KW"/>
</dbReference>
<dbReference type="AlphaFoldDB" id="A0A7J6WLJ7"/>
<dbReference type="PANTHER" id="PTHR46868">
    <property type="entry name" value="FCS-LIKE ZINC FINGER 11"/>
    <property type="match status" value="1"/>
</dbReference>
<keyword evidence="7" id="KW-1185">Reference proteome</keyword>
<reference evidence="6 7" key="1">
    <citation type="submission" date="2020-06" db="EMBL/GenBank/DDBJ databases">
        <title>Transcriptomic and genomic resources for Thalictrum thalictroides and T. hernandezii: Facilitating candidate gene discovery in an emerging model plant lineage.</title>
        <authorList>
            <person name="Arias T."/>
            <person name="Riano-Pachon D.M."/>
            <person name="Di Stilio V.S."/>
        </authorList>
    </citation>
    <scope>NUCLEOTIDE SEQUENCE [LARGE SCALE GENOMIC DNA]</scope>
    <source>
        <strain evidence="7">cv. WT478/WT964</strain>
        <tissue evidence="6">Leaves</tissue>
    </source>
</reference>
<feature type="region of interest" description="Disordered" evidence="4">
    <location>
        <begin position="1"/>
        <end position="34"/>
    </location>
</feature>
<evidence type="ECO:0000256" key="2">
    <source>
        <dbReference type="ARBA" id="ARBA00022723"/>
    </source>
</evidence>
<feature type="domain" description="FLZ-type" evidence="5">
    <location>
        <begin position="335"/>
        <end position="379"/>
    </location>
</feature>